<gene>
    <name evidence="1" type="ORF">B6A10_15585</name>
</gene>
<comment type="caution">
    <text evidence="1">The sequence shown here is derived from an EMBL/GenBank/DDBJ whole genome shotgun (WGS) entry which is preliminary data.</text>
</comment>
<organism evidence="1 2">
    <name type="scientific">Flavobacterium pokkalii</name>
    <dbReference type="NCBI Taxonomy" id="1940408"/>
    <lineage>
        <taxon>Bacteria</taxon>
        <taxon>Pseudomonadati</taxon>
        <taxon>Bacteroidota</taxon>
        <taxon>Flavobacteriia</taxon>
        <taxon>Flavobacteriales</taxon>
        <taxon>Flavobacteriaceae</taxon>
        <taxon>Flavobacterium</taxon>
    </lineage>
</organism>
<name>A0ABR7UUU8_9FLAO</name>
<proteinExistence type="predicted"/>
<keyword evidence="2" id="KW-1185">Reference proteome</keyword>
<protein>
    <recommendedName>
        <fullName evidence="3">Transmembrane protein</fullName>
    </recommendedName>
</protein>
<accession>A0ABR7UUU8</accession>
<reference evidence="1 2" key="1">
    <citation type="journal article" date="2020" name="Microbiol. Res.">
        <title>Flavobacterium pokkalii sp. nov., a novel plant growth promoting native rhizobacteria isolated from pokkali rice grown in coastal saline affected agricultural regions of southern India, Kerala.</title>
        <authorList>
            <person name="Menon R.R."/>
            <person name="Kumari S."/>
            <person name="Viver T."/>
            <person name="Rameshkumar N."/>
        </authorList>
    </citation>
    <scope>NUCLEOTIDE SEQUENCE [LARGE SCALE GENOMIC DNA]</scope>
    <source>
        <strain evidence="1 2">L1I52</strain>
    </source>
</reference>
<dbReference type="EMBL" id="NASZ01000033">
    <property type="protein sequence ID" value="MBD0726595.1"/>
    <property type="molecule type" value="Genomic_DNA"/>
</dbReference>
<evidence type="ECO:0008006" key="3">
    <source>
        <dbReference type="Google" id="ProtNLM"/>
    </source>
</evidence>
<dbReference type="Proteomes" id="UP000661715">
    <property type="component" value="Unassembled WGS sequence"/>
</dbReference>
<evidence type="ECO:0000313" key="1">
    <source>
        <dbReference type="EMBL" id="MBD0726595.1"/>
    </source>
</evidence>
<sequence length="83" mass="10129">MLNNIKTTLFIFIFSYFKKECFYQKNSLKKQPIFTSKKNLFHRYIFDVFQLQKTLQKKLKNTSKITQKKQVFKSKKTPLKIEI</sequence>
<evidence type="ECO:0000313" key="2">
    <source>
        <dbReference type="Proteomes" id="UP000661715"/>
    </source>
</evidence>